<evidence type="ECO:0000256" key="7">
    <source>
        <dbReference type="RuleBase" id="RU003879"/>
    </source>
</evidence>
<keyword evidence="7" id="KW-0813">Transport</keyword>
<keyword evidence="5" id="KW-1133">Transmembrane helix</keyword>
<dbReference type="Pfam" id="PF02472">
    <property type="entry name" value="ExbD"/>
    <property type="match status" value="1"/>
</dbReference>
<dbReference type="OrthoDB" id="9798629at2"/>
<dbReference type="InterPro" id="IPR003400">
    <property type="entry name" value="ExbD"/>
</dbReference>
<comment type="caution">
    <text evidence="8">The sequence shown here is derived from an EMBL/GenBank/DDBJ whole genome shotgun (WGS) entry which is preliminary data.</text>
</comment>
<comment type="subcellular location">
    <subcellularLocation>
        <location evidence="1">Cell membrane</location>
        <topology evidence="1">Single-pass membrane protein</topology>
    </subcellularLocation>
    <subcellularLocation>
        <location evidence="7">Cell membrane</location>
        <topology evidence="7">Single-pass type II membrane protein</topology>
    </subcellularLocation>
</comment>
<keyword evidence="7" id="KW-0653">Protein transport</keyword>
<evidence type="ECO:0000256" key="5">
    <source>
        <dbReference type="ARBA" id="ARBA00022989"/>
    </source>
</evidence>
<dbReference type="AlphaFoldDB" id="A0A318KK42"/>
<evidence type="ECO:0000256" key="4">
    <source>
        <dbReference type="ARBA" id="ARBA00022692"/>
    </source>
</evidence>
<evidence type="ECO:0000256" key="6">
    <source>
        <dbReference type="ARBA" id="ARBA00023136"/>
    </source>
</evidence>
<gene>
    <name evidence="8" type="ORF">DFR34_12724</name>
</gene>
<accession>A0A318KK42</accession>
<proteinExistence type="inferred from homology"/>
<evidence type="ECO:0000256" key="1">
    <source>
        <dbReference type="ARBA" id="ARBA00004162"/>
    </source>
</evidence>
<dbReference type="Proteomes" id="UP000247555">
    <property type="component" value="Unassembled WGS sequence"/>
</dbReference>
<dbReference type="RefSeq" id="WP_110391915.1">
    <property type="nucleotide sequence ID" value="NZ_QJKI01000027.1"/>
</dbReference>
<evidence type="ECO:0000256" key="2">
    <source>
        <dbReference type="ARBA" id="ARBA00005811"/>
    </source>
</evidence>
<keyword evidence="9" id="KW-1185">Reference proteome</keyword>
<dbReference type="GO" id="GO:0005886">
    <property type="term" value="C:plasma membrane"/>
    <property type="evidence" value="ECO:0007669"/>
    <property type="project" value="UniProtKB-SubCell"/>
</dbReference>
<dbReference type="EMBL" id="QJKI01000027">
    <property type="protein sequence ID" value="PXX75171.1"/>
    <property type="molecule type" value="Genomic_DNA"/>
</dbReference>
<dbReference type="GO" id="GO:0015031">
    <property type="term" value="P:protein transport"/>
    <property type="evidence" value="ECO:0007669"/>
    <property type="project" value="UniProtKB-KW"/>
</dbReference>
<keyword evidence="6" id="KW-0472">Membrane</keyword>
<keyword evidence="4 7" id="KW-0812">Transmembrane</keyword>
<evidence type="ECO:0000256" key="3">
    <source>
        <dbReference type="ARBA" id="ARBA00022475"/>
    </source>
</evidence>
<dbReference type="PANTHER" id="PTHR30558:SF7">
    <property type="entry name" value="TOL-PAL SYSTEM PROTEIN TOLR"/>
    <property type="match status" value="1"/>
</dbReference>
<dbReference type="PANTHER" id="PTHR30558">
    <property type="entry name" value="EXBD MEMBRANE COMPONENT OF PMF-DRIVEN MACROMOLECULE IMPORT SYSTEM"/>
    <property type="match status" value="1"/>
</dbReference>
<protein>
    <submittedName>
        <fullName evidence="8">Biopolymer transport protein ExbD</fullName>
    </submittedName>
</protein>
<organism evidence="8 9">
    <name type="scientific">Rivihabitans pingtungensis</name>
    <dbReference type="NCBI Taxonomy" id="1054498"/>
    <lineage>
        <taxon>Bacteria</taxon>
        <taxon>Pseudomonadati</taxon>
        <taxon>Pseudomonadota</taxon>
        <taxon>Betaproteobacteria</taxon>
        <taxon>Neisseriales</taxon>
        <taxon>Aquaspirillaceae</taxon>
        <taxon>Rivihabitans</taxon>
    </lineage>
</organism>
<keyword evidence="3" id="KW-1003">Cell membrane</keyword>
<reference evidence="8 9" key="1">
    <citation type="submission" date="2018-05" db="EMBL/GenBank/DDBJ databases">
        <title>Genomic Encyclopedia of Type Strains, Phase IV (KMG-IV): sequencing the most valuable type-strain genomes for metagenomic binning, comparative biology and taxonomic classification.</title>
        <authorList>
            <person name="Goeker M."/>
        </authorList>
    </citation>
    <scope>NUCLEOTIDE SEQUENCE [LARGE SCALE GENOMIC DNA]</scope>
    <source>
        <strain evidence="8 9">DSM 29661</strain>
    </source>
</reference>
<sequence>MAFSSFSRQGGHPPPLAEINTTPLVDVMLVLLVIFLITAPVLQQAVVLDLPQASAAPLPDEPRVVRVALNAEGQVFWDDAPLPHEQLAAKLAAVAAEQPELHLRADRHTPYEAVAGLIASAQQAGLVKIAFVTEPAP</sequence>
<evidence type="ECO:0000313" key="8">
    <source>
        <dbReference type="EMBL" id="PXX75171.1"/>
    </source>
</evidence>
<dbReference type="GO" id="GO:0022857">
    <property type="term" value="F:transmembrane transporter activity"/>
    <property type="evidence" value="ECO:0007669"/>
    <property type="project" value="InterPro"/>
</dbReference>
<comment type="similarity">
    <text evidence="2 7">Belongs to the ExbD/TolR family.</text>
</comment>
<evidence type="ECO:0000313" key="9">
    <source>
        <dbReference type="Proteomes" id="UP000247555"/>
    </source>
</evidence>
<dbReference type="Gene3D" id="3.30.420.270">
    <property type="match status" value="1"/>
</dbReference>
<name>A0A318KK42_9NEIS</name>